<dbReference type="InterPro" id="IPR054612">
    <property type="entry name" value="Phage_capsid-like_C"/>
</dbReference>
<reference evidence="5" key="1">
    <citation type="submission" date="2017-02" db="EMBL/GenBank/DDBJ databases">
        <authorList>
            <person name="Varghese N."/>
            <person name="Submissions S."/>
        </authorList>
    </citation>
    <scope>NUCLEOTIDE SEQUENCE [LARGE SCALE GENOMIC DNA]</scope>
    <source>
        <strain evidence="5">R11H</strain>
    </source>
</reference>
<dbReference type="Gene3D" id="3.30.2400.10">
    <property type="entry name" value="Major capsid protein gp5"/>
    <property type="match status" value="1"/>
</dbReference>
<dbReference type="EMBL" id="FUYP01000001">
    <property type="protein sequence ID" value="SKB27096.1"/>
    <property type="molecule type" value="Genomic_DNA"/>
</dbReference>
<comment type="subcellular location">
    <subcellularLocation>
        <location evidence="1">Virion</location>
    </subcellularLocation>
</comment>
<dbReference type="SUPFAM" id="SSF56563">
    <property type="entry name" value="Major capsid protein gp5"/>
    <property type="match status" value="1"/>
</dbReference>
<feature type="region of interest" description="Disordered" evidence="2">
    <location>
        <begin position="71"/>
        <end position="96"/>
    </location>
</feature>
<evidence type="ECO:0000259" key="3">
    <source>
        <dbReference type="Pfam" id="PF05065"/>
    </source>
</evidence>
<feature type="domain" description="Phage capsid-like C-terminal" evidence="3">
    <location>
        <begin position="210"/>
        <end position="464"/>
    </location>
</feature>
<name>A0A1T4ZWM4_9SPHN</name>
<dbReference type="AlphaFoldDB" id="A0A1T4ZWM4"/>
<accession>A0A1T4ZWM4</accession>
<evidence type="ECO:0000256" key="1">
    <source>
        <dbReference type="ARBA" id="ARBA00004328"/>
    </source>
</evidence>
<dbReference type="NCBIfam" id="TIGR01554">
    <property type="entry name" value="major_cap_HK97"/>
    <property type="match status" value="1"/>
</dbReference>
<dbReference type="Gene3D" id="3.30.2320.10">
    <property type="entry name" value="hypothetical protein PF0899 domain"/>
    <property type="match status" value="1"/>
</dbReference>
<dbReference type="InterPro" id="IPR024455">
    <property type="entry name" value="Phage_capsid"/>
</dbReference>
<gene>
    <name evidence="4" type="ORF">SAMN06295937_1001271</name>
</gene>
<proteinExistence type="predicted"/>
<evidence type="ECO:0000256" key="2">
    <source>
        <dbReference type="SAM" id="MobiDB-lite"/>
    </source>
</evidence>
<dbReference type="RefSeq" id="WP_217699087.1">
    <property type="nucleotide sequence ID" value="NZ_FUYP01000001.1"/>
</dbReference>
<evidence type="ECO:0000313" key="5">
    <source>
        <dbReference type="Proteomes" id="UP000190044"/>
    </source>
</evidence>
<organism evidence="4 5">
    <name type="scientific">Sphingopyxis flava</name>
    <dbReference type="NCBI Taxonomy" id="1507287"/>
    <lineage>
        <taxon>Bacteria</taxon>
        <taxon>Pseudomonadati</taxon>
        <taxon>Pseudomonadota</taxon>
        <taxon>Alphaproteobacteria</taxon>
        <taxon>Sphingomonadales</taxon>
        <taxon>Sphingomonadaceae</taxon>
        <taxon>Sphingopyxis</taxon>
    </lineage>
</organism>
<dbReference type="Pfam" id="PF05065">
    <property type="entry name" value="Phage_capsid"/>
    <property type="match status" value="1"/>
</dbReference>
<evidence type="ECO:0000313" key="4">
    <source>
        <dbReference type="EMBL" id="SKB27096.1"/>
    </source>
</evidence>
<keyword evidence="5" id="KW-1185">Reference proteome</keyword>
<protein>
    <submittedName>
        <fullName evidence="4">Phage major capsid protein, HK97 family</fullName>
    </submittedName>
</protein>
<sequence length="475" mass="50409">MNIAEQIRAFEEKRAALVAANEAIIAKAADEGSTLDAEQEEEFDNNQADIEAVDKHLKRLKAMEAMAKAKIEDDKKKSVAPAGQNAEEASLSRSGHRIEVKAQPKLEPGLEFARFAKVKAISRLDSEPVLQVAERMYGENSNVYGMVKGLMTKGAVVPGSTASGNWASDLVSDEGGAVADFVAYLRPATILGKFGTNDVPGLRMVPFRQRLISQTGGGAAYWVGEGKPKPLTAFDFDATTLEPNKIANIAVLTEENIRDSSPSSEAIVRDSLRDAIAAGIDTAFIDPSNGGTPNVKPASITNGAAAIVSESYSDADDIRLDVRSVFQKFIDANNPPSSGVWIMSATNALALSLILNPLGQREFPGISMSGGVFEGLPAIVSEYAGDTVALVNASDIYFGDEGGVQVDMSREASLEMLDSGFTQDGSAGTGASLVSLFQNNLVALRAERHLNWKRRRPSGVAYLTGVAWGGPVNPS</sequence>
<dbReference type="Proteomes" id="UP000190044">
    <property type="component" value="Unassembled WGS sequence"/>
</dbReference>